<dbReference type="CDD" id="cd06578">
    <property type="entry name" value="HemD"/>
    <property type="match status" value="1"/>
</dbReference>
<dbReference type="STRING" id="41431.PCC8801_1028"/>
<comment type="function">
    <text evidence="7">Catalyzes the two successive C-2 and C-7 methylation reactions involved in the conversion of uroporphyrinogen III to precorrin-2 via the intermediate formation of precorrin-1. It is a step in the biosynthesis of both cobalamin (vitamin B12) and siroheme.</text>
</comment>
<gene>
    <name evidence="11" type="ordered locus">PCC8801_1028</name>
</gene>
<dbReference type="CDD" id="cd11642">
    <property type="entry name" value="SUMT"/>
    <property type="match status" value="1"/>
</dbReference>
<comment type="similarity">
    <text evidence="8">Belongs to the precorrin methyltransferase family.</text>
</comment>
<dbReference type="InterPro" id="IPR050161">
    <property type="entry name" value="Siro_Cobalamin_biosynth"/>
</dbReference>
<dbReference type="InterPro" id="IPR035996">
    <property type="entry name" value="4pyrrol_Methylase_sf"/>
</dbReference>
<dbReference type="AlphaFoldDB" id="B7K0W2"/>
<dbReference type="HOGENOM" id="CLU_011276_6_0_3"/>
<evidence type="ECO:0000256" key="4">
    <source>
        <dbReference type="ARBA" id="ARBA00022691"/>
    </source>
</evidence>
<keyword evidence="3 8" id="KW-0808">Transferase</keyword>
<dbReference type="InterPro" id="IPR006366">
    <property type="entry name" value="CobA/CysG_C"/>
</dbReference>
<dbReference type="Pfam" id="PF00590">
    <property type="entry name" value="TP_methylase"/>
    <property type="match status" value="1"/>
</dbReference>
<protein>
    <recommendedName>
        <fullName evidence="1">uroporphyrinogen-III C-methyltransferase</fullName>
        <ecNumber evidence="1">2.1.1.107</ecNumber>
    </recommendedName>
</protein>
<dbReference type="EMBL" id="CP001287">
    <property type="protein sequence ID" value="ACK65103.1"/>
    <property type="molecule type" value="Genomic_DNA"/>
</dbReference>
<dbReference type="InterPro" id="IPR000878">
    <property type="entry name" value="4pyrrol_Mease"/>
</dbReference>
<evidence type="ECO:0000256" key="5">
    <source>
        <dbReference type="ARBA" id="ARBA00023244"/>
    </source>
</evidence>
<dbReference type="SUPFAM" id="SSF69618">
    <property type="entry name" value="HemD-like"/>
    <property type="match status" value="1"/>
</dbReference>
<feature type="domain" description="Tetrapyrrole biosynthesis uroporphyrinogen III synthase" evidence="10">
    <location>
        <begin position="263"/>
        <end position="495"/>
    </location>
</feature>
<evidence type="ECO:0000256" key="8">
    <source>
        <dbReference type="RuleBase" id="RU003960"/>
    </source>
</evidence>
<keyword evidence="5" id="KW-0627">Porphyrin biosynthesis</keyword>
<dbReference type="GO" id="GO:0004852">
    <property type="term" value="F:uroporphyrinogen-III synthase activity"/>
    <property type="evidence" value="ECO:0007669"/>
    <property type="project" value="InterPro"/>
</dbReference>
<dbReference type="eggNOG" id="COG1587">
    <property type="taxonomic scope" value="Bacteria"/>
</dbReference>
<evidence type="ECO:0000256" key="2">
    <source>
        <dbReference type="ARBA" id="ARBA00022603"/>
    </source>
</evidence>
<evidence type="ECO:0000313" key="11">
    <source>
        <dbReference type="EMBL" id="ACK65103.1"/>
    </source>
</evidence>
<dbReference type="InterPro" id="IPR014777">
    <property type="entry name" value="4pyrrole_Mease_sub1"/>
</dbReference>
<comment type="pathway">
    <text evidence="6">Porphyrin-containing compound metabolism.</text>
</comment>
<evidence type="ECO:0000256" key="7">
    <source>
        <dbReference type="ARBA" id="ARBA00054030"/>
    </source>
</evidence>
<evidence type="ECO:0000313" key="12">
    <source>
        <dbReference type="Proteomes" id="UP000008204"/>
    </source>
</evidence>
<keyword evidence="2 8" id="KW-0489">Methyltransferase</keyword>
<dbReference type="GO" id="GO:0019354">
    <property type="term" value="P:siroheme biosynthetic process"/>
    <property type="evidence" value="ECO:0007669"/>
    <property type="project" value="InterPro"/>
</dbReference>
<evidence type="ECO:0000256" key="3">
    <source>
        <dbReference type="ARBA" id="ARBA00022679"/>
    </source>
</evidence>
<dbReference type="PANTHER" id="PTHR45790">
    <property type="entry name" value="SIROHEME SYNTHASE-RELATED"/>
    <property type="match status" value="1"/>
</dbReference>
<dbReference type="EC" id="2.1.1.107" evidence="1"/>
<dbReference type="NCBIfam" id="NF004790">
    <property type="entry name" value="PRK06136.1"/>
    <property type="match status" value="1"/>
</dbReference>
<evidence type="ECO:0000259" key="9">
    <source>
        <dbReference type="Pfam" id="PF00590"/>
    </source>
</evidence>
<dbReference type="RefSeq" id="WP_012594378.1">
    <property type="nucleotide sequence ID" value="NC_011726.1"/>
</dbReference>
<dbReference type="FunFam" id="3.40.50.10090:FF:000001">
    <property type="entry name" value="Bifunctional uroporphyrinogen-III C-methyltransferase/uroporphyrinogen-III synthase"/>
    <property type="match status" value="1"/>
</dbReference>
<dbReference type="InterPro" id="IPR003043">
    <property type="entry name" value="Uropor_MeTrfase_CS"/>
</dbReference>
<dbReference type="GO" id="GO:0004851">
    <property type="term" value="F:uroporphyrin-III C-methyltransferase activity"/>
    <property type="evidence" value="ECO:0007669"/>
    <property type="project" value="UniProtKB-EC"/>
</dbReference>
<evidence type="ECO:0000256" key="1">
    <source>
        <dbReference type="ARBA" id="ARBA00012162"/>
    </source>
</evidence>
<dbReference type="SUPFAM" id="SSF53790">
    <property type="entry name" value="Tetrapyrrole methylase"/>
    <property type="match status" value="1"/>
</dbReference>
<dbReference type="NCBIfam" id="TIGR01469">
    <property type="entry name" value="cobA_cysG_Cterm"/>
    <property type="match status" value="1"/>
</dbReference>
<evidence type="ECO:0000256" key="6">
    <source>
        <dbReference type="ARBA" id="ARBA00023444"/>
    </source>
</evidence>
<dbReference type="PANTHER" id="PTHR45790:SF3">
    <property type="entry name" value="S-ADENOSYL-L-METHIONINE-DEPENDENT UROPORPHYRINOGEN III METHYLTRANSFERASE, CHLOROPLASTIC"/>
    <property type="match status" value="1"/>
</dbReference>
<organism evidence="11 12">
    <name type="scientific">Rippkaea orientalis (strain PCC 8801 / RF-1)</name>
    <name type="common">Cyanothece sp. (strain PCC 8801)</name>
    <dbReference type="NCBI Taxonomy" id="41431"/>
    <lineage>
        <taxon>Bacteria</taxon>
        <taxon>Bacillati</taxon>
        <taxon>Cyanobacteriota</taxon>
        <taxon>Cyanophyceae</taxon>
        <taxon>Oscillatoriophycideae</taxon>
        <taxon>Chroococcales</taxon>
        <taxon>Aphanothecaceae</taxon>
        <taxon>Rippkaea</taxon>
        <taxon>Rippkaea orientalis</taxon>
    </lineage>
</organism>
<keyword evidence="12" id="KW-1185">Reference proteome</keyword>
<dbReference type="Proteomes" id="UP000008204">
    <property type="component" value="Chromosome"/>
</dbReference>
<evidence type="ECO:0000259" key="10">
    <source>
        <dbReference type="Pfam" id="PF02602"/>
    </source>
</evidence>
<dbReference type="eggNOG" id="COG0007">
    <property type="taxonomic scope" value="Bacteria"/>
</dbReference>
<dbReference type="PROSITE" id="PS00840">
    <property type="entry name" value="SUMT_2"/>
    <property type="match status" value="1"/>
</dbReference>
<dbReference type="Gene3D" id="3.30.950.10">
    <property type="entry name" value="Methyltransferase, Cobalt-precorrin-4 Transmethylase, Domain 2"/>
    <property type="match status" value="1"/>
</dbReference>
<dbReference type="InterPro" id="IPR036108">
    <property type="entry name" value="4pyrrol_syn_uPrphyn_synt_sf"/>
</dbReference>
<dbReference type="Gene3D" id="3.40.50.10090">
    <property type="match status" value="2"/>
</dbReference>
<dbReference type="FunFam" id="3.40.1010.10:FF:000001">
    <property type="entry name" value="Siroheme synthase"/>
    <property type="match status" value="1"/>
</dbReference>
<keyword evidence="4" id="KW-0949">S-adenosyl-L-methionine</keyword>
<proteinExistence type="inferred from homology"/>
<dbReference type="Gene3D" id="3.40.1010.10">
    <property type="entry name" value="Cobalt-precorrin-4 Transmethylase, Domain 1"/>
    <property type="match status" value="1"/>
</dbReference>
<dbReference type="GO" id="GO:0032259">
    <property type="term" value="P:methylation"/>
    <property type="evidence" value="ECO:0007669"/>
    <property type="project" value="UniProtKB-KW"/>
</dbReference>
<dbReference type="InterPro" id="IPR014776">
    <property type="entry name" value="4pyrrole_Mease_sub2"/>
</dbReference>
<feature type="domain" description="Tetrapyrrole methylase" evidence="9">
    <location>
        <begin position="5"/>
        <end position="211"/>
    </location>
</feature>
<dbReference type="InterPro" id="IPR003754">
    <property type="entry name" value="4pyrrol_synth_uPrphyn_synth"/>
</dbReference>
<reference evidence="12" key="1">
    <citation type="journal article" date="2011" name="MBio">
        <title>Novel metabolic attributes of the genus Cyanothece, comprising a group of unicellular nitrogen-fixing Cyanobacteria.</title>
        <authorList>
            <person name="Bandyopadhyay A."/>
            <person name="Elvitigala T."/>
            <person name="Welsh E."/>
            <person name="Stockel J."/>
            <person name="Liberton M."/>
            <person name="Min H."/>
            <person name="Sherman L.A."/>
            <person name="Pakrasi H.B."/>
        </authorList>
    </citation>
    <scope>NUCLEOTIDE SEQUENCE [LARGE SCALE GENOMIC DNA]</scope>
    <source>
        <strain evidence="12">PCC 8801</strain>
    </source>
</reference>
<dbReference type="OrthoDB" id="9815856at2"/>
<name>B7K0W2_RIPO1</name>
<sequence>MRLGKVYLVGAGVGKIAYLTVRGHQLLTQAEVLIYDALVESDLLTLVPETCLKLNVGKRGGLPSTDQRTINQLLVAYCLQGKQVVRLKSGDPLIFGRVNPEIEALQQANCPYELVPGVSSALAAPLFAGIPLTDKNLSRCFAVVSGHEPDLLDWQGLSKLDTLVILMAGKTLGEIVAKLQEQGRSHSEPIAIIRHGGSSQQQVWISTLGDIVDQIAGVALSPAIMVIGEVVNLRMIDASSRPLDGQTVLVTRAAEQSSQFTLMLQQEGAKVIEMPALEILPPSSWQELDTAISQLSSFDWLILTSANGVKFFFERLYHLGHDVRALGGIKLAVVGKKTDSVLKNYGLKADFIPPNFVADSLVETFPESLTNKKVLFPRVETGGRDLLVQELQKQSAQVIEVPAYQSGCPSKIDPEVWQALQQKTVNIITFASSKTVQNFYQLIKQELEANYLEAIPAILERVQIASIGPQTSKTCYELLGRVDIEATEYTLEGLTDALIKKQLIL</sequence>
<accession>B7K0W2</accession>
<dbReference type="KEGG" id="cyp:PCC8801_1028"/>
<dbReference type="Pfam" id="PF02602">
    <property type="entry name" value="HEM4"/>
    <property type="match status" value="1"/>
</dbReference>